<evidence type="ECO:0000313" key="2">
    <source>
        <dbReference type="Proteomes" id="UP000005408"/>
    </source>
</evidence>
<evidence type="ECO:0000313" key="1">
    <source>
        <dbReference type="EnsemblMetazoa" id="G1583.1:cds"/>
    </source>
</evidence>
<sequence length="95" mass="10902">MPEEEGEFQSRNWKRNPMGRKVDAALKVIQDWIEMTEDTKDPLPIYPEIHRRVTSGEVRAAVLVQRALIALLSDCASDHRANQDFQCHTVISSRV</sequence>
<organism evidence="1 2">
    <name type="scientific">Magallana gigas</name>
    <name type="common">Pacific oyster</name>
    <name type="synonym">Crassostrea gigas</name>
    <dbReference type="NCBI Taxonomy" id="29159"/>
    <lineage>
        <taxon>Eukaryota</taxon>
        <taxon>Metazoa</taxon>
        <taxon>Spiralia</taxon>
        <taxon>Lophotrochozoa</taxon>
        <taxon>Mollusca</taxon>
        <taxon>Bivalvia</taxon>
        <taxon>Autobranchia</taxon>
        <taxon>Pteriomorphia</taxon>
        <taxon>Ostreida</taxon>
        <taxon>Ostreoidea</taxon>
        <taxon>Ostreidae</taxon>
        <taxon>Magallana</taxon>
    </lineage>
</organism>
<name>A0A8W8ITP7_MAGGI</name>
<dbReference type="Proteomes" id="UP000005408">
    <property type="component" value="Unassembled WGS sequence"/>
</dbReference>
<dbReference type="AlphaFoldDB" id="A0A8W8ITP7"/>
<keyword evidence="2" id="KW-1185">Reference proteome</keyword>
<dbReference type="EnsemblMetazoa" id="G1583.1">
    <property type="protein sequence ID" value="G1583.1:cds"/>
    <property type="gene ID" value="G1583"/>
</dbReference>
<proteinExistence type="predicted"/>
<protein>
    <submittedName>
        <fullName evidence="1">Uncharacterized protein</fullName>
    </submittedName>
</protein>
<accession>A0A8W8ITP7</accession>
<reference evidence="1" key="1">
    <citation type="submission" date="2022-08" db="UniProtKB">
        <authorList>
            <consortium name="EnsemblMetazoa"/>
        </authorList>
    </citation>
    <scope>IDENTIFICATION</scope>
    <source>
        <strain evidence="1">05x7-T-G4-1.051#20</strain>
    </source>
</reference>